<dbReference type="GO" id="GO:0006351">
    <property type="term" value="P:DNA-templated transcription"/>
    <property type="evidence" value="ECO:0007669"/>
    <property type="project" value="InterPro"/>
</dbReference>
<dbReference type="InterPro" id="IPR007219">
    <property type="entry name" value="XnlR_reg_dom"/>
</dbReference>
<feature type="region of interest" description="Disordered" evidence="2">
    <location>
        <begin position="117"/>
        <end position="138"/>
    </location>
</feature>
<feature type="compositionally biased region" description="Polar residues" evidence="2">
    <location>
        <begin position="850"/>
        <end position="859"/>
    </location>
</feature>
<dbReference type="PANTHER" id="PTHR47654:SF3">
    <property type="entry name" value="ZN(II)2CYS6 TRANSCRIPTION FACTOR (EUROFUNG)"/>
    <property type="match status" value="1"/>
</dbReference>
<feature type="region of interest" description="Disordered" evidence="2">
    <location>
        <begin position="229"/>
        <end position="261"/>
    </location>
</feature>
<organism evidence="4 5">
    <name type="scientific">Penicillium vulpinum</name>
    <dbReference type="NCBI Taxonomy" id="29845"/>
    <lineage>
        <taxon>Eukaryota</taxon>
        <taxon>Fungi</taxon>
        <taxon>Dikarya</taxon>
        <taxon>Ascomycota</taxon>
        <taxon>Pezizomycotina</taxon>
        <taxon>Eurotiomycetes</taxon>
        <taxon>Eurotiomycetidae</taxon>
        <taxon>Eurotiales</taxon>
        <taxon>Aspergillaceae</taxon>
        <taxon>Penicillium</taxon>
    </lineage>
</organism>
<proteinExistence type="predicted"/>
<sequence>MDRLPSELDSLRLSAQNTPPTTQDPQPQPRCNCLRQTADVLNRFPDFSNRSPIETYRIRLDDVLIIGEALTDNWETLKGCPVPDTHLDARMLQRMIDAARKMLMLYEATIESILGGWGQQPNGGGVDHDPSSTRNGSINSSVEATTAIVITEVPITVGAIQLDRLETTTMVNETLRLFTKQLGDMLRDIEEDMPIMDGANHLLGNDRVGEVDGQAAKRIKDLLQKYNSNTNYASNGSSQASRGHSGTRRSSSSSSIGSLEAVDRVEQDVNLTESSRATGYMGKSSEVTWMGRVEEETELRSREKSPKITSKDHDKVPPCTVSYHLDDLGIDAPGPVQMYWVPPQPLADHLFETYLRAVHPHFPIINSTLFSTQYRNFVDDMFYAGDKWLAILNMIFAIATEYLYNSDATQRGDSKDHLFYLTRARMLSLSGDSLFQHPDLQQVQIEGLIAFHMLSTNQINRAWKISALALRSAISLGINLKTSSNKRRGVSKEMLCRVWWCLYTVEEKLGSMTGRATSISFHTYTTQLPLPFDEDHLSDPSATELLDDLGMREKRVNMAMTSPYLRHADRQPTEEGLAGRSWLKSLPINPSLYFLYYCDLTVVSQEILDRVYSAASATVSWNKIKGTIRRLKSSVDAWLSTLPPGLDFTSMKDEDQQTYWAKTNLAFHYHSTRIVLGRPCLCRHNPKRRERSRKSLDQWGFSHEMAVMTLESTISTLDLLPDEPDTVYLYQVCPWWCFLHYIMQTSTVIILELSFGCVHMPDREISLVQSAKKSVRWLYMMSTHCIASYRAWQLCESAVRRLVSSMGYDDSDIPRPTNQQPEDVFGDHASLEIPARLDGGVDGAQHPPYNGQSQSSNLPQGHAVDHYNNGADLSDSLASEFLSAESNQESTAGDPHFPLDPISEEFIRYFFPTFDGEENSGSENHTF</sequence>
<reference evidence="5" key="1">
    <citation type="journal article" date="2017" name="Nat. Microbiol.">
        <title>Global analysis of biosynthetic gene clusters reveals vast potential of secondary metabolite production in Penicillium species.</title>
        <authorList>
            <person name="Nielsen J.C."/>
            <person name="Grijseels S."/>
            <person name="Prigent S."/>
            <person name="Ji B."/>
            <person name="Dainat J."/>
            <person name="Nielsen K.F."/>
            <person name="Frisvad J.C."/>
            <person name="Workman M."/>
            <person name="Nielsen J."/>
        </authorList>
    </citation>
    <scope>NUCLEOTIDE SEQUENCE [LARGE SCALE GENOMIC DNA]</scope>
    <source>
        <strain evidence="5">IBT 29486</strain>
    </source>
</reference>
<evidence type="ECO:0000259" key="3">
    <source>
        <dbReference type="SMART" id="SM00906"/>
    </source>
</evidence>
<dbReference type="Pfam" id="PF04082">
    <property type="entry name" value="Fungal_trans"/>
    <property type="match status" value="1"/>
</dbReference>
<feature type="region of interest" description="Disordered" evidence="2">
    <location>
        <begin position="837"/>
        <end position="869"/>
    </location>
</feature>
<gene>
    <name evidence="4" type="ORF">PENVUL_c038G05700</name>
</gene>
<accession>A0A1V6RME0</accession>
<dbReference type="PANTHER" id="PTHR47654">
    <property type="entry name" value="ZN(II)2CYS6 TRANSCRIPTION FACTOR (EUROFUNG)-RELATED"/>
    <property type="match status" value="1"/>
</dbReference>
<dbReference type="SMART" id="SM00906">
    <property type="entry name" value="Fungal_trans"/>
    <property type="match status" value="1"/>
</dbReference>
<evidence type="ECO:0000256" key="1">
    <source>
        <dbReference type="ARBA" id="ARBA00023242"/>
    </source>
</evidence>
<feature type="compositionally biased region" description="Basic and acidic residues" evidence="2">
    <location>
        <begin position="1"/>
        <end position="10"/>
    </location>
</feature>
<evidence type="ECO:0000313" key="4">
    <source>
        <dbReference type="EMBL" id="OQE02816.1"/>
    </source>
</evidence>
<comment type="caution">
    <text evidence="4">The sequence shown here is derived from an EMBL/GenBank/DDBJ whole genome shotgun (WGS) entry which is preliminary data.</text>
</comment>
<evidence type="ECO:0000256" key="2">
    <source>
        <dbReference type="SAM" id="MobiDB-lite"/>
    </source>
</evidence>
<feature type="domain" description="Xylanolytic transcriptional activator regulatory" evidence="3">
    <location>
        <begin position="462"/>
        <end position="537"/>
    </location>
</feature>
<dbReference type="CDD" id="cd12148">
    <property type="entry name" value="fungal_TF_MHR"/>
    <property type="match status" value="1"/>
</dbReference>
<feature type="compositionally biased region" description="Low complexity" evidence="2">
    <location>
        <begin position="241"/>
        <end position="258"/>
    </location>
</feature>
<dbReference type="EMBL" id="MDYP01000038">
    <property type="protein sequence ID" value="OQE02816.1"/>
    <property type="molecule type" value="Genomic_DNA"/>
</dbReference>
<keyword evidence="5" id="KW-1185">Reference proteome</keyword>
<feature type="compositionally biased region" description="Polar residues" evidence="2">
    <location>
        <begin position="229"/>
        <end position="240"/>
    </location>
</feature>
<dbReference type="Proteomes" id="UP000191518">
    <property type="component" value="Unassembled WGS sequence"/>
</dbReference>
<evidence type="ECO:0000313" key="5">
    <source>
        <dbReference type="Proteomes" id="UP000191518"/>
    </source>
</evidence>
<name>A0A1V6RME0_9EURO</name>
<feature type="region of interest" description="Disordered" evidence="2">
    <location>
        <begin position="292"/>
        <end position="314"/>
    </location>
</feature>
<feature type="region of interest" description="Disordered" evidence="2">
    <location>
        <begin position="1"/>
        <end position="31"/>
    </location>
</feature>
<dbReference type="AlphaFoldDB" id="A0A1V6RME0"/>
<dbReference type="GO" id="GO:0008270">
    <property type="term" value="F:zinc ion binding"/>
    <property type="evidence" value="ECO:0007669"/>
    <property type="project" value="InterPro"/>
</dbReference>
<protein>
    <recommendedName>
        <fullName evidence="3">Xylanolytic transcriptional activator regulatory domain-containing protein</fullName>
    </recommendedName>
</protein>
<keyword evidence="1" id="KW-0539">Nucleus</keyword>
<dbReference type="InterPro" id="IPR053230">
    <property type="entry name" value="Trans_reg_galc"/>
</dbReference>
<dbReference type="GO" id="GO:0003677">
    <property type="term" value="F:DNA binding"/>
    <property type="evidence" value="ECO:0007669"/>
    <property type="project" value="InterPro"/>
</dbReference>